<dbReference type="Pfam" id="PF02021">
    <property type="entry name" value="UPF0102"/>
    <property type="match status" value="1"/>
</dbReference>
<reference evidence="3 4" key="1">
    <citation type="submission" date="2009-12" db="EMBL/GenBank/DDBJ databases">
        <title>Genome Sequence of Prevotella buccalis ATCC 35310.</title>
        <authorList>
            <person name="Durkin A.S."/>
            <person name="Madupu R."/>
            <person name="Torralba M."/>
            <person name="Methe B."/>
            <person name="Sutton G."/>
            <person name="Strausberg R.L."/>
            <person name="Nelson K.E."/>
        </authorList>
    </citation>
    <scope>NUCLEOTIDE SEQUENCE [LARGE SCALE GENOMIC DNA]</scope>
    <source>
        <strain evidence="3 4">ATCC 35310</strain>
    </source>
</reference>
<organism evidence="3 4">
    <name type="scientific">Hoylesella buccalis ATCC 35310</name>
    <dbReference type="NCBI Taxonomy" id="679190"/>
    <lineage>
        <taxon>Bacteria</taxon>
        <taxon>Pseudomonadati</taxon>
        <taxon>Bacteroidota</taxon>
        <taxon>Bacteroidia</taxon>
        <taxon>Bacteroidales</taxon>
        <taxon>Prevotellaceae</taxon>
        <taxon>Hoylesella</taxon>
    </lineage>
</organism>
<dbReference type="CDD" id="cd20736">
    <property type="entry name" value="PoNe_Nuclease"/>
    <property type="match status" value="1"/>
</dbReference>
<dbReference type="HAMAP" id="MF_00048">
    <property type="entry name" value="UPF0102"/>
    <property type="match status" value="1"/>
</dbReference>
<dbReference type="InterPro" id="IPR011335">
    <property type="entry name" value="Restrct_endonuc-II-like"/>
</dbReference>
<keyword evidence="4" id="KW-1185">Reference proteome</keyword>
<accession>D1W8G8</accession>
<proteinExistence type="inferred from homology"/>
<dbReference type="PANTHER" id="PTHR34039">
    <property type="entry name" value="UPF0102 PROTEIN YRAN"/>
    <property type="match status" value="1"/>
</dbReference>
<evidence type="ECO:0000313" key="4">
    <source>
        <dbReference type="Proteomes" id="UP000005283"/>
    </source>
</evidence>
<gene>
    <name evidence="3" type="ORF">HMPREF0650_0995</name>
</gene>
<protein>
    <recommendedName>
        <fullName evidence="2">UPF0102 protein HMPREF0650_0995</fullName>
    </recommendedName>
</protein>
<evidence type="ECO:0000313" key="3">
    <source>
        <dbReference type="EMBL" id="EFA91183.1"/>
    </source>
</evidence>
<dbReference type="GO" id="GO:0003676">
    <property type="term" value="F:nucleic acid binding"/>
    <property type="evidence" value="ECO:0007669"/>
    <property type="project" value="InterPro"/>
</dbReference>
<sequence>MQHIIREHHDMATHNKFGKWGEDTAVDYLHKQGYTIRERGWRHGKFEIDIIALSPDGITCVFVEVKTRRSDEVALPSDAVDEKKMRNLGIAADVYVKMFDIQEELRFDVISIVGSTAENMQIEHFEDAFNPVLL</sequence>
<comment type="caution">
    <text evidence="3">The sequence shown here is derived from an EMBL/GenBank/DDBJ whole genome shotgun (WGS) entry which is preliminary data.</text>
</comment>
<dbReference type="AlphaFoldDB" id="D1W8G8"/>
<comment type="similarity">
    <text evidence="1 2">Belongs to the UPF0102 family.</text>
</comment>
<evidence type="ECO:0000256" key="2">
    <source>
        <dbReference type="HAMAP-Rule" id="MF_00048"/>
    </source>
</evidence>
<dbReference type="Gene3D" id="3.40.1350.10">
    <property type="match status" value="1"/>
</dbReference>
<dbReference type="SUPFAM" id="SSF52980">
    <property type="entry name" value="Restriction endonuclease-like"/>
    <property type="match status" value="1"/>
</dbReference>
<dbReference type="STRING" id="679190.HMPREF0650_0995"/>
<dbReference type="Proteomes" id="UP000005283">
    <property type="component" value="Unassembled WGS sequence"/>
</dbReference>
<name>D1W8G8_9BACT</name>
<dbReference type="eggNOG" id="COG0792">
    <property type="taxonomic scope" value="Bacteria"/>
</dbReference>
<dbReference type="PANTHER" id="PTHR34039:SF1">
    <property type="entry name" value="UPF0102 PROTEIN YRAN"/>
    <property type="match status" value="1"/>
</dbReference>
<dbReference type="InterPro" id="IPR003509">
    <property type="entry name" value="UPF0102_YraN-like"/>
</dbReference>
<dbReference type="InterPro" id="IPR011856">
    <property type="entry name" value="tRNA_endonuc-like_dom_sf"/>
</dbReference>
<evidence type="ECO:0000256" key="1">
    <source>
        <dbReference type="ARBA" id="ARBA00006738"/>
    </source>
</evidence>
<dbReference type="EMBL" id="ADEG01000095">
    <property type="protein sequence ID" value="EFA91183.1"/>
    <property type="molecule type" value="Genomic_DNA"/>
</dbReference>